<dbReference type="NCBIfam" id="NF009396">
    <property type="entry name" value="PRK12756.1"/>
    <property type="match status" value="1"/>
</dbReference>
<dbReference type="SUPFAM" id="SSF51569">
    <property type="entry name" value="Aldolase"/>
    <property type="match status" value="1"/>
</dbReference>
<reference evidence="11 12" key="1">
    <citation type="submission" date="2019-03" db="EMBL/GenBank/DDBJ databases">
        <title>Genomic Encyclopedia of Type Strains, Phase IV (KMG-IV): sequencing the most valuable type-strain genomes for metagenomic binning, comparative biology and taxonomic classification.</title>
        <authorList>
            <person name="Goeker M."/>
        </authorList>
    </citation>
    <scope>NUCLEOTIDE SEQUENCE [LARGE SCALE GENOMIC DNA]</scope>
    <source>
        <strain evidence="11 12">DSM 25082</strain>
    </source>
</reference>
<dbReference type="NCBIfam" id="NF009395">
    <property type="entry name" value="PRK12755.1"/>
    <property type="match status" value="1"/>
</dbReference>
<comment type="pathway">
    <text evidence="2 8">Metabolic intermediate biosynthesis; chorismate biosynthesis; chorismate from D-erythrose 4-phosphate and phosphoenolpyruvate: step 1/7.</text>
</comment>
<dbReference type="GO" id="GO:0009423">
    <property type="term" value="P:chorismate biosynthetic process"/>
    <property type="evidence" value="ECO:0007669"/>
    <property type="project" value="UniProtKB-UniPathway"/>
</dbReference>
<dbReference type="GO" id="GO:0008652">
    <property type="term" value="P:amino acid biosynthetic process"/>
    <property type="evidence" value="ECO:0007669"/>
    <property type="project" value="UniProtKB-KW"/>
</dbReference>
<feature type="region of interest" description="Disordered" evidence="9">
    <location>
        <begin position="1"/>
        <end position="27"/>
    </location>
</feature>
<evidence type="ECO:0000256" key="1">
    <source>
        <dbReference type="ARBA" id="ARBA00003726"/>
    </source>
</evidence>
<dbReference type="InterPro" id="IPR006218">
    <property type="entry name" value="DAHP1/KDSA"/>
</dbReference>
<keyword evidence="12" id="KW-1185">Reference proteome</keyword>
<evidence type="ECO:0000256" key="3">
    <source>
        <dbReference type="ARBA" id="ARBA00007985"/>
    </source>
</evidence>
<evidence type="ECO:0000256" key="6">
    <source>
        <dbReference type="ARBA" id="ARBA00023141"/>
    </source>
</evidence>
<gene>
    <name evidence="11" type="ORF">DFR39_102583</name>
</gene>
<dbReference type="GO" id="GO:0009073">
    <property type="term" value="P:aromatic amino acid family biosynthetic process"/>
    <property type="evidence" value="ECO:0007669"/>
    <property type="project" value="UniProtKB-KW"/>
</dbReference>
<dbReference type="Proteomes" id="UP000295357">
    <property type="component" value="Unassembled WGS sequence"/>
</dbReference>
<protein>
    <recommendedName>
        <fullName evidence="8">Phospho-2-dehydro-3-deoxyheptonate aldolase</fullName>
        <ecNumber evidence="8">2.5.1.54</ecNumber>
    </recommendedName>
</protein>
<dbReference type="InterPro" id="IPR006219">
    <property type="entry name" value="DAHP_synth_1"/>
</dbReference>
<organism evidence="11 12">
    <name type="scientific">Roseateles asaccharophilus</name>
    <dbReference type="NCBI Taxonomy" id="582607"/>
    <lineage>
        <taxon>Bacteria</taxon>
        <taxon>Pseudomonadati</taxon>
        <taxon>Pseudomonadota</taxon>
        <taxon>Betaproteobacteria</taxon>
        <taxon>Burkholderiales</taxon>
        <taxon>Sphaerotilaceae</taxon>
        <taxon>Roseateles</taxon>
    </lineage>
</organism>
<evidence type="ECO:0000313" key="12">
    <source>
        <dbReference type="Proteomes" id="UP000295357"/>
    </source>
</evidence>
<comment type="catalytic activity">
    <reaction evidence="7 8">
        <text>D-erythrose 4-phosphate + phosphoenolpyruvate + H2O = 7-phospho-2-dehydro-3-deoxy-D-arabino-heptonate + phosphate</text>
        <dbReference type="Rhea" id="RHEA:14717"/>
        <dbReference type="ChEBI" id="CHEBI:15377"/>
        <dbReference type="ChEBI" id="CHEBI:16897"/>
        <dbReference type="ChEBI" id="CHEBI:43474"/>
        <dbReference type="ChEBI" id="CHEBI:58394"/>
        <dbReference type="ChEBI" id="CHEBI:58702"/>
        <dbReference type="EC" id="2.5.1.54"/>
    </reaction>
</comment>
<dbReference type="AlphaFoldDB" id="A0A4R6NA64"/>
<keyword evidence="6 8" id="KW-0057">Aromatic amino acid biosynthesis</keyword>
<evidence type="ECO:0000256" key="9">
    <source>
        <dbReference type="SAM" id="MobiDB-lite"/>
    </source>
</evidence>
<evidence type="ECO:0000259" key="10">
    <source>
        <dbReference type="Pfam" id="PF00793"/>
    </source>
</evidence>
<keyword evidence="5 8" id="KW-0808">Transferase</keyword>
<dbReference type="InterPro" id="IPR013785">
    <property type="entry name" value="Aldolase_TIM"/>
</dbReference>
<keyword evidence="4 8" id="KW-0028">Amino-acid biosynthesis</keyword>
<dbReference type="GO" id="GO:0005737">
    <property type="term" value="C:cytoplasm"/>
    <property type="evidence" value="ECO:0007669"/>
    <property type="project" value="TreeGrafter"/>
</dbReference>
<sequence length="375" mass="40973">MKPLDDPQHDREVGSRDATRDTTRTDDTRIGAVRPLISPALLLDELPLSEAALELVERSRREIGEVLHGRDDRLLVVVGPCSIHDHDQAMDYARLLKKTRDELQQDLLIVMRVYFEKPRTTVGWKGYINDPRLDGSFHMNEGLRLARQLLLDVTALGLPAGTEFLDLLSPQYISDLIAWGAIGARTTESQSHRQLASGLSCPVGFKNGTDGGIKVASDAVLAAQASHAFMGMTKMGAAAIFETRGNQDCHIILRGGKAPNYDAASVQAACEALKASGLREQVMIDFSHANSSKKYERQIEVGRDVAAQMAGGEHRITGVMIESHLQPGRQDLLDGQTRADLKPGVSITDACLGWAQTEPLLQELAAAVRARRKIS</sequence>
<dbReference type="Pfam" id="PF00793">
    <property type="entry name" value="DAHP_synth_1"/>
    <property type="match status" value="1"/>
</dbReference>
<evidence type="ECO:0000313" key="11">
    <source>
        <dbReference type="EMBL" id="TDP12190.1"/>
    </source>
</evidence>
<comment type="similarity">
    <text evidence="3 8">Belongs to the class-I DAHP synthase family.</text>
</comment>
<evidence type="ECO:0000256" key="2">
    <source>
        <dbReference type="ARBA" id="ARBA00004688"/>
    </source>
</evidence>
<dbReference type="FunFam" id="3.20.20.70:FF:000005">
    <property type="entry name" value="Phospho-2-dehydro-3-deoxyheptonate aldolase"/>
    <property type="match status" value="1"/>
</dbReference>
<dbReference type="OrthoDB" id="9807331at2"/>
<dbReference type="RefSeq" id="WP_133602929.1">
    <property type="nucleotide sequence ID" value="NZ_JAUFPJ010000002.1"/>
</dbReference>
<evidence type="ECO:0000256" key="8">
    <source>
        <dbReference type="PIRNR" id="PIRNR001361"/>
    </source>
</evidence>
<evidence type="ECO:0000256" key="7">
    <source>
        <dbReference type="ARBA" id="ARBA00047508"/>
    </source>
</evidence>
<dbReference type="GO" id="GO:0003849">
    <property type="term" value="F:3-deoxy-7-phosphoheptulonate synthase activity"/>
    <property type="evidence" value="ECO:0007669"/>
    <property type="project" value="UniProtKB-EC"/>
</dbReference>
<evidence type="ECO:0000256" key="5">
    <source>
        <dbReference type="ARBA" id="ARBA00022679"/>
    </source>
</evidence>
<dbReference type="GO" id="GO:0042802">
    <property type="term" value="F:identical protein binding"/>
    <property type="evidence" value="ECO:0007669"/>
    <property type="project" value="UniProtKB-ARBA"/>
</dbReference>
<dbReference type="EC" id="2.5.1.54" evidence="8"/>
<dbReference type="UniPathway" id="UPA00053">
    <property type="reaction ID" value="UER00084"/>
</dbReference>
<proteinExistence type="inferred from homology"/>
<dbReference type="PANTHER" id="PTHR21225">
    <property type="entry name" value="PHOSPHO-2-DEHYDRO-3-DEOXYHEPTONATE ALDOLASE DAHP SYNTHETASE"/>
    <property type="match status" value="1"/>
</dbReference>
<dbReference type="NCBIfam" id="TIGR00034">
    <property type="entry name" value="aroFGH"/>
    <property type="match status" value="1"/>
</dbReference>
<dbReference type="Gene3D" id="3.20.20.70">
    <property type="entry name" value="Aldolase class I"/>
    <property type="match status" value="1"/>
</dbReference>
<feature type="domain" description="DAHP synthetase I/KDSA" evidence="10">
    <location>
        <begin position="65"/>
        <end position="360"/>
    </location>
</feature>
<comment type="caution">
    <text evidence="11">The sequence shown here is derived from an EMBL/GenBank/DDBJ whole genome shotgun (WGS) entry which is preliminary data.</text>
</comment>
<evidence type="ECO:0000256" key="4">
    <source>
        <dbReference type="ARBA" id="ARBA00022605"/>
    </source>
</evidence>
<comment type="function">
    <text evidence="1 8">Stereospecific condensation of phosphoenolpyruvate (PEP) and D-erythrose-4-phosphate (E4P) giving rise to 3-deoxy-D-arabino-heptulosonate-7-phosphate (DAHP).</text>
</comment>
<dbReference type="PIRSF" id="PIRSF001361">
    <property type="entry name" value="DAHP_synthase"/>
    <property type="match status" value="1"/>
</dbReference>
<dbReference type="EMBL" id="SNXE01000002">
    <property type="protein sequence ID" value="TDP12190.1"/>
    <property type="molecule type" value="Genomic_DNA"/>
</dbReference>
<dbReference type="PANTHER" id="PTHR21225:SF12">
    <property type="entry name" value="PHOSPHO-2-DEHYDRO-3-DEOXYHEPTONATE ALDOLASE, TYROSINE-INHIBITED"/>
    <property type="match status" value="1"/>
</dbReference>
<accession>A0A4R6NA64</accession>
<name>A0A4R6NA64_9BURK</name>